<feature type="transmembrane region" description="Helical" evidence="2">
    <location>
        <begin position="204"/>
        <end position="221"/>
    </location>
</feature>
<keyword evidence="2" id="KW-0812">Transmembrane</keyword>
<evidence type="ECO:0000256" key="1">
    <source>
        <dbReference type="SAM" id="Coils"/>
    </source>
</evidence>
<evidence type="ECO:0000313" key="4">
    <source>
        <dbReference type="Proteomes" id="UP000712080"/>
    </source>
</evidence>
<keyword evidence="1" id="KW-0175">Coiled coil</keyword>
<dbReference type="Proteomes" id="UP000712080">
    <property type="component" value="Unassembled WGS sequence"/>
</dbReference>
<dbReference type="RefSeq" id="WP_169528354.1">
    <property type="nucleotide sequence ID" value="NZ_JAAMPU010000108.1"/>
</dbReference>
<gene>
    <name evidence="3" type="ORF">G6047_14515</name>
</gene>
<protein>
    <submittedName>
        <fullName evidence="3">Uncharacterized protein</fullName>
    </submittedName>
</protein>
<dbReference type="EMBL" id="JAAMPU010000108">
    <property type="protein sequence ID" value="NMH29251.1"/>
    <property type="molecule type" value="Genomic_DNA"/>
</dbReference>
<keyword evidence="2" id="KW-0472">Membrane</keyword>
<evidence type="ECO:0000313" key="3">
    <source>
        <dbReference type="EMBL" id="NMH29251.1"/>
    </source>
</evidence>
<dbReference type="AlphaFoldDB" id="A0A972FNF7"/>
<comment type="caution">
    <text evidence="3">The sequence shown here is derived from an EMBL/GenBank/DDBJ whole genome shotgun (WGS) entry which is preliminary data.</text>
</comment>
<sequence>MTNFTELFTTYSNLELLQIIDSPDRYQPLAVETAKTIWESRQLSEVDIQIAQEELANLKQEKEKQIQKRKDIGNKMEHIADTVFSPITMNPTENLGLQKIINFISVVFGVLFLIEVFKKFGMLRFVISEDQTKLDMEMILFFMPLLVVPLATILFFRRKKMGWVLLAGFLTYSVFTTARIFLLVWNMQQTGFSGNSIFPQASPVSYLLVLLFFTGNLVAICTKGIREIFFIRLKEMIMLIVLVALLSVFIN</sequence>
<feature type="transmembrane region" description="Helical" evidence="2">
    <location>
        <begin position="233"/>
        <end position="250"/>
    </location>
</feature>
<feature type="transmembrane region" description="Helical" evidence="2">
    <location>
        <begin position="163"/>
        <end position="184"/>
    </location>
</feature>
<feature type="transmembrane region" description="Helical" evidence="2">
    <location>
        <begin position="100"/>
        <end position="118"/>
    </location>
</feature>
<proteinExistence type="predicted"/>
<accession>A0A972FNF7</accession>
<reference evidence="3" key="1">
    <citation type="submission" date="2020-02" db="EMBL/GenBank/DDBJ databases">
        <title>Flavobacterium sp. genome.</title>
        <authorList>
            <person name="Jung H.S."/>
            <person name="Baek J.H."/>
            <person name="Jeon C.O."/>
        </authorList>
    </citation>
    <scope>NUCLEOTIDE SEQUENCE</scope>
    <source>
        <strain evidence="3">SE-s28</strain>
    </source>
</reference>
<keyword evidence="2" id="KW-1133">Transmembrane helix</keyword>
<name>A0A972FNF7_9FLAO</name>
<organism evidence="3 4">
    <name type="scientific">Flavobacterium silvaticum</name>
    <dbReference type="NCBI Taxonomy" id="1852020"/>
    <lineage>
        <taxon>Bacteria</taxon>
        <taxon>Pseudomonadati</taxon>
        <taxon>Bacteroidota</taxon>
        <taxon>Flavobacteriia</taxon>
        <taxon>Flavobacteriales</taxon>
        <taxon>Flavobacteriaceae</taxon>
        <taxon>Flavobacterium</taxon>
    </lineage>
</organism>
<feature type="transmembrane region" description="Helical" evidence="2">
    <location>
        <begin position="138"/>
        <end position="156"/>
    </location>
</feature>
<keyword evidence="4" id="KW-1185">Reference proteome</keyword>
<feature type="coiled-coil region" evidence="1">
    <location>
        <begin position="41"/>
        <end position="75"/>
    </location>
</feature>
<evidence type="ECO:0000256" key="2">
    <source>
        <dbReference type="SAM" id="Phobius"/>
    </source>
</evidence>